<accession>A0A975CEU8</accession>
<dbReference type="CDD" id="cd09627">
    <property type="entry name" value="DOMON_murB_like"/>
    <property type="match status" value="1"/>
</dbReference>
<evidence type="ECO:0000313" key="2">
    <source>
        <dbReference type="Proteomes" id="UP000663903"/>
    </source>
</evidence>
<dbReference type="EMBL" id="CP071796">
    <property type="protein sequence ID" value="QTD44481.1"/>
    <property type="molecule type" value="Genomic_DNA"/>
</dbReference>
<gene>
    <name evidence="1" type="ORF">J1M35_15460</name>
</gene>
<proteinExistence type="predicted"/>
<evidence type="ECO:0000313" key="1">
    <source>
        <dbReference type="EMBL" id="QTD44481.1"/>
    </source>
</evidence>
<organism evidence="1 2">
    <name type="scientific">Ottowia testudinis</name>
    <dbReference type="NCBI Taxonomy" id="2816950"/>
    <lineage>
        <taxon>Bacteria</taxon>
        <taxon>Pseudomonadati</taxon>
        <taxon>Pseudomonadota</taxon>
        <taxon>Betaproteobacteria</taxon>
        <taxon>Burkholderiales</taxon>
        <taxon>Comamonadaceae</taxon>
        <taxon>Ottowia</taxon>
    </lineage>
</organism>
<dbReference type="RefSeq" id="WP_208008045.1">
    <property type="nucleotide sequence ID" value="NZ_CP071796.1"/>
</dbReference>
<dbReference type="Gene3D" id="2.60.40.1190">
    <property type="match status" value="1"/>
</dbReference>
<protein>
    <submittedName>
        <fullName evidence="1">DOMON-like domain-containing protein</fullName>
    </submittedName>
</protein>
<reference evidence="1" key="1">
    <citation type="submission" date="2021-03" db="EMBL/GenBank/DDBJ databases">
        <title>Ottowia sp. 27C isolated from the cloaca of a Giant Asian pond turtle (Heosemys grandis).</title>
        <authorList>
            <person name="Spergser J."/>
            <person name="Busse H.-J."/>
        </authorList>
    </citation>
    <scope>NUCLEOTIDE SEQUENCE</scope>
    <source>
        <strain evidence="1">27C</strain>
    </source>
</reference>
<dbReference type="KEGG" id="otd:J1M35_15460"/>
<name>A0A975CEU8_9BURK</name>
<keyword evidence="2" id="KW-1185">Reference proteome</keyword>
<dbReference type="Proteomes" id="UP000663903">
    <property type="component" value="Chromosome"/>
</dbReference>
<dbReference type="AlphaFoldDB" id="A0A975CEU8"/>
<sequence>MPCAAPISLPLVCHPATPCAAVRALSVEVMTGLRLTYTLHADLAQLRIPAPAPPGRADGLWQHTCFEAFISAGAEASYREFNFSPSGQWAVYAFSAERVRDLSAEHALAPPRAPRLHWAATAGGLTLHADIPATLLPARTGAALHIGLSAVIEARDGSLSYWALRHPAARPDFHQKSAWIGHLST</sequence>